<feature type="binding site" evidence="6">
    <location>
        <position position="209"/>
    </location>
    <ligand>
        <name>Mg(2+)</name>
        <dbReference type="ChEBI" id="CHEBI:18420"/>
        <label>1</label>
        <note>catalytic</note>
    </ligand>
</feature>
<dbReference type="PROSITE" id="PS00629">
    <property type="entry name" value="IMP_1"/>
    <property type="match status" value="1"/>
</dbReference>
<dbReference type="InterPro" id="IPR020583">
    <property type="entry name" value="Inositol_monoP_metal-BS"/>
</dbReference>
<dbReference type="SUPFAM" id="SSF56655">
    <property type="entry name" value="Carbohydrate phosphatase"/>
    <property type="match status" value="1"/>
</dbReference>
<name>A0A2S0MMD4_9RHOB</name>
<proteinExistence type="inferred from homology"/>
<dbReference type="PANTHER" id="PTHR43200:SF6">
    <property type="entry name" value="3'(2'),5'-BISPHOSPHATE NUCLEOTIDASE"/>
    <property type="match status" value="1"/>
</dbReference>
<evidence type="ECO:0000256" key="4">
    <source>
        <dbReference type="ARBA" id="ARBA00022801"/>
    </source>
</evidence>
<accession>A0A2S0MMD4</accession>
<organism evidence="7 8">
    <name type="scientific">Pukyongiella litopenaei</name>
    <dbReference type="NCBI Taxonomy" id="2605946"/>
    <lineage>
        <taxon>Bacteria</taxon>
        <taxon>Pseudomonadati</taxon>
        <taxon>Pseudomonadota</taxon>
        <taxon>Alphaproteobacteria</taxon>
        <taxon>Rhodobacterales</taxon>
        <taxon>Paracoccaceae</taxon>
        <taxon>Pukyongiella</taxon>
    </lineage>
</organism>
<dbReference type="KEGG" id="thas:C6Y53_04525"/>
<dbReference type="EMBL" id="CP027665">
    <property type="protein sequence ID" value="AVO37039.1"/>
    <property type="molecule type" value="Genomic_DNA"/>
</dbReference>
<feature type="binding site" evidence="6">
    <location>
        <position position="88"/>
    </location>
    <ligand>
        <name>Mg(2+)</name>
        <dbReference type="ChEBI" id="CHEBI:18420"/>
        <label>1</label>
        <note>catalytic</note>
    </ligand>
</feature>
<evidence type="ECO:0000256" key="1">
    <source>
        <dbReference type="ARBA" id="ARBA00001946"/>
    </source>
</evidence>
<evidence type="ECO:0000256" key="5">
    <source>
        <dbReference type="ARBA" id="ARBA00022842"/>
    </source>
</evidence>
<dbReference type="Pfam" id="PF00459">
    <property type="entry name" value="Inositol_P"/>
    <property type="match status" value="1"/>
</dbReference>
<keyword evidence="4" id="KW-0378">Hydrolase</keyword>
<feature type="binding site" evidence="6">
    <location>
        <position position="85"/>
    </location>
    <ligand>
        <name>Mg(2+)</name>
        <dbReference type="ChEBI" id="CHEBI:18420"/>
        <label>1</label>
        <note>catalytic</note>
    </ligand>
</feature>
<dbReference type="InterPro" id="IPR000760">
    <property type="entry name" value="Inositol_monophosphatase-like"/>
</dbReference>
<keyword evidence="3 6" id="KW-0479">Metal-binding</keyword>
<evidence type="ECO:0000256" key="2">
    <source>
        <dbReference type="ARBA" id="ARBA00009759"/>
    </source>
</evidence>
<sequence>MQDRQEALLEFVDRAAEVPRRYFRGGVDIALKADETPVTIADRETETVLREAIAARFPGDAILGEEFGDTGRGRDGGSRFRWVIDPIDGTRSFITGMPLYGMLVGLLERDRPVLGAIAMPELGEVYSGGPAGAMLNGSHPLRTSSATRLADAFVYINEADKIIRDRPRVFDRLNRAGRDRRFSCDCYPHALVAAGHVDACVDYQLQPYDYLPLVPVIEAAGGVVTDWQGRPPALASDVAVVSAATPALHAELIRLLNEG</sequence>
<dbReference type="GO" id="GO:0046872">
    <property type="term" value="F:metal ion binding"/>
    <property type="evidence" value="ECO:0007669"/>
    <property type="project" value="UniProtKB-KW"/>
</dbReference>
<comment type="cofactor">
    <cofactor evidence="1 6">
        <name>Mg(2+)</name>
        <dbReference type="ChEBI" id="CHEBI:18420"/>
    </cofactor>
</comment>
<dbReference type="Gene3D" id="3.40.190.80">
    <property type="match status" value="1"/>
</dbReference>
<keyword evidence="8" id="KW-1185">Reference proteome</keyword>
<evidence type="ECO:0000313" key="7">
    <source>
        <dbReference type="EMBL" id="AVO37039.1"/>
    </source>
</evidence>
<keyword evidence="5 6" id="KW-0460">Magnesium</keyword>
<reference evidence="8" key="1">
    <citation type="submission" date="2018-03" db="EMBL/GenBank/DDBJ databases">
        <title>Genomic analysis of the strain SH-1 isolated from shrimp intestine.</title>
        <authorList>
            <person name="Kim Y.-S."/>
            <person name="Kim S.-E."/>
            <person name="Kim K.-H."/>
        </authorList>
    </citation>
    <scope>NUCLEOTIDE SEQUENCE [LARGE SCALE GENOMIC DNA]</scope>
    <source>
        <strain evidence="8">SH-1</strain>
    </source>
</reference>
<evidence type="ECO:0000256" key="6">
    <source>
        <dbReference type="PIRSR" id="PIRSR600760-2"/>
    </source>
</evidence>
<dbReference type="Gene3D" id="3.30.540.10">
    <property type="entry name" value="Fructose-1,6-Bisphosphatase, subunit A, domain 1"/>
    <property type="match status" value="1"/>
</dbReference>
<comment type="similarity">
    <text evidence="2">Belongs to the inositol monophosphatase superfamily.</text>
</comment>
<dbReference type="PANTHER" id="PTHR43200">
    <property type="entry name" value="PHOSPHATASE"/>
    <property type="match status" value="1"/>
</dbReference>
<dbReference type="RefSeq" id="WP_106471353.1">
    <property type="nucleotide sequence ID" value="NZ_CP027665.1"/>
</dbReference>
<feature type="binding site" evidence="6">
    <location>
        <position position="65"/>
    </location>
    <ligand>
        <name>Mg(2+)</name>
        <dbReference type="ChEBI" id="CHEBI:18420"/>
        <label>1</label>
        <note>catalytic</note>
    </ligand>
</feature>
<feature type="binding site" evidence="6">
    <location>
        <position position="87"/>
    </location>
    <ligand>
        <name>Mg(2+)</name>
        <dbReference type="ChEBI" id="CHEBI:18420"/>
        <label>1</label>
        <note>catalytic</note>
    </ligand>
</feature>
<dbReference type="Proteomes" id="UP000237655">
    <property type="component" value="Chromosome"/>
</dbReference>
<dbReference type="AlphaFoldDB" id="A0A2S0MMD4"/>
<protein>
    <submittedName>
        <fullName evidence="7">Inositol monophosphatase</fullName>
    </submittedName>
</protein>
<dbReference type="GO" id="GO:0016791">
    <property type="term" value="F:phosphatase activity"/>
    <property type="evidence" value="ECO:0007669"/>
    <property type="project" value="UniProtKB-ARBA"/>
</dbReference>
<gene>
    <name evidence="7" type="ORF">C6Y53_04525</name>
</gene>
<dbReference type="InterPro" id="IPR051090">
    <property type="entry name" value="Inositol_monoP_superfamily"/>
</dbReference>
<dbReference type="GO" id="GO:0000105">
    <property type="term" value="P:L-histidine biosynthetic process"/>
    <property type="evidence" value="ECO:0007669"/>
    <property type="project" value="TreeGrafter"/>
</dbReference>
<dbReference type="PRINTS" id="PR00377">
    <property type="entry name" value="IMPHPHTASES"/>
</dbReference>
<evidence type="ECO:0000256" key="3">
    <source>
        <dbReference type="ARBA" id="ARBA00022723"/>
    </source>
</evidence>
<evidence type="ECO:0000313" key="8">
    <source>
        <dbReference type="Proteomes" id="UP000237655"/>
    </source>
</evidence>